<gene>
    <name evidence="11" type="ORF">KK062_28025</name>
</gene>
<evidence type="ECO:0000313" key="12">
    <source>
        <dbReference type="Proteomes" id="UP001319080"/>
    </source>
</evidence>
<dbReference type="InterPro" id="IPR008754">
    <property type="entry name" value="Peptidase_M43"/>
</dbReference>
<name>A0AAP2GX48_9BACT</name>
<dbReference type="SUPFAM" id="SSF55486">
    <property type="entry name" value="Metalloproteases ('zincins'), catalytic domain"/>
    <property type="match status" value="1"/>
</dbReference>
<evidence type="ECO:0000256" key="7">
    <source>
        <dbReference type="ARBA" id="ARBA00023049"/>
    </source>
</evidence>
<sequence length="723" mass="80536">MKALSLLQSCFRWSTSFGCLFFLFFSFDLSAQQRCATVEYEQQLVLDKKLPAKRDFELWLHNKIARHSALRTQASTYHIPVVVHIVHNGEAVGVGGNISDDQVLSQIAVLNKDYNRLNTDADQTPSDFAGVAGSIAIEFVLARQTPAGGPTNGIVRVKGSKTTWSINDNTQLKAQSYWPSEDYLNIWVCRLSGYLGYAQFPISDLDGLEDYQQELAATDGAVFSYKDFGSSFEGYGTFAGLDTKYNRGRTATHEIGHFLGLRHIWGDIDNCAGTDYVDDTPAQRTETYDCPSHPLSPAGKWCNSKAPMFQNYMDYTDDACMNLFTQGQIDRMVTVLENSPRRKSLLTSHGLMPHDPVPNDVAITSILDLPVISCNASPTPTLRVTNLGTLPLTSFNLSYTVNDGTPIVRSFSGLDLANGEHLDINITGIALSRLKNELSFALTEPNGLDDESPFDNDRSQTTYWDDTRGSIPMQVTLENQDSLLWTSVNPVSQHVWEHVKTNSGKINLTNDNHAVYFNGFDDPLLSDQAWYVSPVLDFSQTAKTTLFFDWSYHRRPGFSDNVVVMASSDCGTTFTTVYTLPLNSSDGQTTEWKPAAAGDWTRQAVNLDAYAGQEQVRIAFLFTNGNGNNFYLDNLNFFVPQPFTLYPNPASDNFYIAFNFQEETSASIEVIDAMGKLMRQESLGDARNQNHAVPVDALRPGVYVVRVRTSTQVWSTRFVRSGQ</sequence>
<reference evidence="11 12" key="1">
    <citation type="submission" date="2021-05" db="EMBL/GenBank/DDBJ databases">
        <title>A Polyphasic approach of four new species of the genus Ohtaekwangia: Ohtaekwangia histidinii sp. nov., Ohtaekwangia cretensis sp. nov., Ohtaekwangia indiensis sp. nov., Ohtaekwangia reichenbachii sp. nov. from diverse environment.</title>
        <authorList>
            <person name="Octaviana S."/>
        </authorList>
    </citation>
    <scope>NUCLEOTIDE SEQUENCE [LARGE SCALE GENOMIC DNA]</scope>
    <source>
        <strain evidence="11 12">PWU5</strain>
    </source>
</reference>
<evidence type="ECO:0000256" key="8">
    <source>
        <dbReference type="ARBA" id="ARBA00023157"/>
    </source>
</evidence>
<evidence type="ECO:0000313" key="11">
    <source>
        <dbReference type="EMBL" id="MBT1712122.1"/>
    </source>
</evidence>
<evidence type="ECO:0000259" key="10">
    <source>
        <dbReference type="Pfam" id="PF18962"/>
    </source>
</evidence>
<dbReference type="CDD" id="cd04275">
    <property type="entry name" value="ZnMc_pappalysin_like"/>
    <property type="match status" value="1"/>
</dbReference>
<dbReference type="RefSeq" id="WP_254087690.1">
    <property type="nucleotide sequence ID" value="NZ_JAHESE010000051.1"/>
</dbReference>
<dbReference type="NCBIfam" id="TIGR04183">
    <property type="entry name" value="Por_Secre_tail"/>
    <property type="match status" value="1"/>
</dbReference>
<dbReference type="GO" id="GO:0046872">
    <property type="term" value="F:metal ion binding"/>
    <property type="evidence" value="ECO:0007669"/>
    <property type="project" value="UniProtKB-KW"/>
</dbReference>
<dbReference type="GO" id="GO:0008237">
    <property type="term" value="F:metallopeptidase activity"/>
    <property type="evidence" value="ECO:0007669"/>
    <property type="project" value="UniProtKB-KW"/>
</dbReference>
<keyword evidence="6" id="KW-0862">Zinc</keyword>
<evidence type="ECO:0000256" key="4">
    <source>
        <dbReference type="ARBA" id="ARBA00022729"/>
    </source>
</evidence>
<dbReference type="NCBIfam" id="NF038128">
    <property type="entry name" value="choice_anch_J"/>
    <property type="match status" value="1"/>
</dbReference>
<dbReference type="PANTHER" id="PTHR47466">
    <property type="match status" value="1"/>
</dbReference>
<dbReference type="EMBL" id="JAHESE010000051">
    <property type="protein sequence ID" value="MBT1712122.1"/>
    <property type="molecule type" value="Genomic_DNA"/>
</dbReference>
<dbReference type="AlphaFoldDB" id="A0AAP2GX48"/>
<dbReference type="Pfam" id="PF18962">
    <property type="entry name" value="Por_Secre_tail"/>
    <property type="match status" value="1"/>
</dbReference>
<protein>
    <submittedName>
        <fullName evidence="11">T9SS type A sorting domain-containing protein</fullName>
    </submittedName>
</protein>
<dbReference type="GO" id="GO:0006508">
    <property type="term" value="P:proteolysis"/>
    <property type="evidence" value="ECO:0007669"/>
    <property type="project" value="UniProtKB-KW"/>
</dbReference>
<keyword evidence="12" id="KW-1185">Reference proteome</keyword>
<dbReference type="InterPro" id="IPR026444">
    <property type="entry name" value="Secre_tail"/>
</dbReference>
<evidence type="ECO:0000256" key="6">
    <source>
        <dbReference type="ARBA" id="ARBA00022833"/>
    </source>
</evidence>
<dbReference type="Gene3D" id="2.60.120.260">
    <property type="entry name" value="Galactose-binding domain-like"/>
    <property type="match status" value="1"/>
</dbReference>
<dbReference type="InterPro" id="IPR024079">
    <property type="entry name" value="MetalloPept_cat_dom_sf"/>
</dbReference>
<comment type="caution">
    <text evidence="11">The sequence shown here is derived from an EMBL/GenBank/DDBJ whole genome shotgun (WGS) entry which is preliminary data.</text>
</comment>
<keyword evidence="7" id="KW-0482">Metalloprotease</keyword>
<keyword evidence="3" id="KW-0479">Metal-binding</keyword>
<comment type="similarity">
    <text evidence="1">Belongs to the peptidase M43B family.</text>
</comment>
<feature type="domain" description="Secretion system C-terminal sorting" evidence="10">
    <location>
        <begin position="645"/>
        <end position="714"/>
    </location>
</feature>
<dbReference type="Pfam" id="PF05572">
    <property type="entry name" value="Peptidase_M43"/>
    <property type="match status" value="1"/>
</dbReference>
<proteinExistence type="inferred from homology"/>
<keyword evidence="8" id="KW-1015">Disulfide bond</keyword>
<evidence type="ECO:0000256" key="1">
    <source>
        <dbReference type="ARBA" id="ARBA00008721"/>
    </source>
</evidence>
<evidence type="ECO:0000256" key="2">
    <source>
        <dbReference type="ARBA" id="ARBA00022670"/>
    </source>
</evidence>
<keyword evidence="2" id="KW-0645">Protease</keyword>
<dbReference type="PANTHER" id="PTHR47466:SF1">
    <property type="entry name" value="METALLOPROTEASE MEP1 (AFU_ORTHOLOGUE AFUA_1G07730)-RELATED"/>
    <property type="match status" value="1"/>
</dbReference>
<evidence type="ECO:0000256" key="5">
    <source>
        <dbReference type="ARBA" id="ARBA00022801"/>
    </source>
</evidence>
<dbReference type="Gene3D" id="3.40.390.10">
    <property type="entry name" value="Collagenase (Catalytic Domain)"/>
    <property type="match status" value="1"/>
</dbReference>
<organism evidence="11 12">
    <name type="scientific">Dawidia cretensis</name>
    <dbReference type="NCBI Taxonomy" id="2782350"/>
    <lineage>
        <taxon>Bacteria</taxon>
        <taxon>Pseudomonadati</taxon>
        <taxon>Bacteroidota</taxon>
        <taxon>Cytophagia</taxon>
        <taxon>Cytophagales</taxon>
        <taxon>Chryseotaleaceae</taxon>
        <taxon>Dawidia</taxon>
    </lineage>
</organism>
<accession>A0AAP2GX48</accession>
<evidence type="ECO:0000259" key="9">
    <source>
        <dbReference type="Pfam" id="PF05572"/>
    </source>
</evidence>
<keyword evidence="5" id="KW-0378">Hydrolase</keyword>
<evidence type="ECO:0000256" key="3">
    <source>
        <dbReference type="ARBA" id="ARBA00022723"/>
    </source>
</evidence>
<keyword evidence="4" id="KW-0732">Signal</keyword>
<dbReference type="Proteomes" id="UP001319080">
    <property type="component" value="Unassembled WGS sequence"/>
</dbReference>
<feature type="domain" description="Peptidase M43 pregnancy-associated plasma-A" evidence="9">
    <location>
        <begin position="242"/>
        <end position="337"/>
    </location>
</feature>